<evidence type="ECO:0000313" key="1">
    <source>
        <dbReference type="EMBL" id="CAD8173645.1"/>
    </source>
</evidence>
<organism evidence="1 2">
    <name type="scientific">Paramecium pentaurelia</name>
    <dbReference type="NCBI Taxonomy" id="43138"/>
    <lineage>
        <taxon>Eukaryota</taxon>
        <taxon>Sar</taxon>
        <taxon>Alveolata</taxon>
        <taxon>Ciliophora</taxon>
        <taxon>Intramacronucleata</taxon>
        <taxon>Oligohymenophorea</taxon>
        <taxon>Peniculida</taxon>
        <taxon>Parameciidae</taxon>
        <taxon>Paramecium</taxon>
    </lineage>
</organism>
<name>A0A8S1VAR0_9CILI</name>
<dbReference type="EMBL" id="CAJJDO010000059">
    <property type="protein sequence ID" value="CAD8173645.1"/>
    <property type="molecule type" value="Genomic_DNA"/>
</dbReference>
<sequence length="569" mass="67592">MFNKDYLSKLLYFQSLKNIISEKDYEPILESFTQQAKLHYLPKDRFVFKYKLKIDYFLILVKGRCLKLIPKSHEQLIQEIKDLEIRYPGIQRLPQNFYLNSTTQTLYFNGKENYPKENLMILQDQLNQLKIPSFQMLGLLAHLIEGHVVRFQSAHIINENDTLIESITKNAQCSIITLDNCEFLQLQVKQYLEIIETSKRRKNEQILYLMGRAFQDGIKYPDFKRVLQELIKSSERVKICNHQILYSFEMQSHFVYLILKGEFYVSYSNHNNNFEVQICGSETQYDKFKKTLRHDQKQIKQQVQYPIQINENTFELLKQTKKFSNKEYILLQLGPGQLLGEEDFNHDCFNQVYHSFNCQCVSAKGSVLAIKKVDIYRICIVHDWFAKIFHKRCEMKRNWLQERFESHLNKDIQNQVMKKIIKTEKTQRVDDSLFLKLKCIDEEASKHKSTKIQKTQISPEIDLNIRCNHRKVVLKKLIDQNRKSNPNKNPNCIGMIQYLIKLDRHKQMLLQHSIRLALGSQMNLQRKISQHTQGNEQSISKSKISPLRTYSFRIGRSNSMINSFINYKK</sequence>
<evidence type="ECO:0000313" key="2">
    <source>
        <dbReference type="Proteomes" id="UP000689195"/>
    </source>
</evidence>
<dbReference type="OrthoDB" id="286445at2759"/>
<gene>
    <name evidence="1" type="ORF">PPENT_87.1.T0590230</name>
</gene>
<protein>
    <submittedName>
        <fullName evidence="1">Uncharacterized protein</fullName>
    </submittedName>
</protein>
<accession>A0A8S1VAR0</accession>
<comment type="caution">
    <text evidence="1">The sequence shown here is derived from an EMBL/GenBank/DDBJ whole genome shotgun (WGS) entry which is preliminary data.</text>
</comment>
<proteinExistence type="predicted"/>
<keyword evidence="2" id="KW-1185">Reference proteome</keyword>
<dbReference type="Proteomes" id="UP000689195">
    <property type="component" value="Unassembled WGS sequence"/>
</dbReference>
<dbReference type="AlphaFoldDB" id="A0A8S1VAR0"/>
<reference evidence="1" key="1">
    <citation type="submission" date="2021-01" db="EMBL/GenBank/DDBJ databases">
        <authorList>
            <consortium name="Genoscope - CEA"/>
            <person name="William W."/>
        </authorList>
    </citation>
    <scope>NUCLEOTIDE SEQUENCE</scope>
</reference>